<dbReference type="Proteomes" id="UP001229955">
    <property type="component" value="Chromosome"/>
</dbReference>
<dbReference type="KEGG" id="pspc:Strain318_000286"/>
<dbReference type="FunFam" id="1.10.275.10:FF:000001">
    <property type="entry name" value="Fumarate hydratase, mitochondrial"/>
    <property type="match status" value="1"/>
</dbReference>
<dbReference type="InterPro" id="IPR014710">
    <property type="entry name" value="RmlC-like_jellyroll"/>
</dbReference>
<dbReference type="InterPro" id="IPR000362">
    <property type="entry name" value="Fumarate_lyase_fam"/>
</dbReference>
<evidence type="ECO:0000256" key="1">
    <source>
        <dbReference type="ARBA" id="ARBA00023239"/>
    </source>
</evidence>
<dbReference type="CDD" id="cd01357">
    <property type="entry name" value="Aspartase"/>
    <property type="match status" value="1"/>
</dbReference>
<dbReference type="InterPro" id="IPR008948">
    <property type="entry name" value="L-Aspartase-like"/>
</dbReference>
<protein>
    <submittedName>
        <fullName evidence="3">Aspartate ammonia-lyase</fullName>
        <ecNumber evidence="3">4.3.1.1</ecNumber>
    </submittedName>
</protein>
<accession>A0AA49Q6F0</accession>
<dbReference type="CDD" id="cd00038">
    <property type="entry name" value="CAP_ED"/>
    <property type="match status" value="1"/>
</dbReference>
<dbReference type="GO" id="GO:0008797">
    <property type="term" value="F:aspartate ammonia-lyase activity"/>
    <property type="evidence" value="ECO:0007669"/>
    <property type="project" value="UniProtKB-EC"/>
</dbReference>
<feature type="domain" description="Cyclic nucleotide-binding" evidence="2">
    <location>
        <begin position="11"/>
        <end position="113"/>
    </location>
</feature>
<dbReference type="Gene3D" id="2.60.120.10">
    <property type="entry name" value="Jelly Rolls"/>
    <property type="match status" value="1"/>
</dbReference>
<evidence type="ECO:0000313" key="5">
    <source>
        <dbReference type="Proteomes" id="UP001229955"/>
    </source>
</evidence>
<dbReference type="InterPro" id="IPR018490">
    <property type="entry name" value="cNMP-bd_dom_sf"/>
</dbReference>
<dbReference type="GO" id="GO:0006531">
    <property type="term" value="P:aspartate metabolic process"/>
    <property type="evidence" value="ECO:0007669"/>
    <property type="project" value="TreeGrafter"/>
</dbReference>
<dbReference type="NCBIfam" id="NF008909">
    <property type="entry name" value="PRK12273.1"/>
    <property type="match status" value="1"/>
</dbReference>
<dbReference type="RefSeq" id="WP_367886757.1">
    <property type="nucleotide sequence ID" value="NZ_CP130612.1"/>
</dbReference>
<dbReference type="SUPFAM" id="SSF48557">
    <property type="entry name" value="L-aspartase-like"/>
    <property type="match status" value="1"/>
</dbReference>
<dbReference type="InterPro" id="IPR051546">
    <property type="entry name" value="Aspartate_Ammonia-Lyase"/>
</dbReference>
<dbReference type="PANTHER" id="PTHR42696">
    <property type="entry name" value="ASPARTATE AMMONIA-LYASE"/>
    <property type="match status" value="1"/>
</dbReference>
<dbReference type="PROSITE" id="PS50042">
    <property type="entry name" value="CNMP_BINDING_3"/>
    <property type="match status" value="1"/>
</dbReference>
<dbReference type="Gene3D" id="1.20.200.10">
    <property type="entry name" value="Fumarase/aspartase (Central domain)"/>
    <property type="match status" value="1"/>
</dbReference>
<dbReference type="EMBL" id="CP130613">
    <property type="protein sequence ID" value="WKW13962.1"/>
    <property type="molecule type" value="Genomic_DNA"/>
</dbReference>
<dbReference type="SUPFAM" id="SSF51206">
    <property type="entry name" value="cAMP-binding domain-like"/>
    <property type="match status" value="1"/>
</dbReference>
<dbReference type="InterPro" id="IPR020557">
    <property type="entry name" value="Fumarate_lyase_CS"/>
</dbReference>
<dbReference type="Gene3D" id="1.10.275.10">
    <property type="entry name" value="Fumarase/aspartase (N-terminal domain)"/>
    <property type="match status" value="1"/>
</dbReference>
<organism evidence="3">
    <name type="scientific">Pseudogemmatithrix spongiicola</name>
    <dbReference type="NCBI Taxonomy" id="3062599"/>
    <lineage>
        <taxon>Bacteria</taxon>
        <taxon>Pseudomonadati</taxon>
        <taxon>Gemmatimonadota</taxon>
        <taxon>Gemmatimonadia</taxon>
        <taxon>Gemmatimonadales</taxon>
        <taxon>Gemmatimonadaceae</taxon>
        <taxon>Pseudogemmatithrix</taxon>
    </lineage>
</organism>
<dbReference type="Pfam" id="PF00206">
    <property type="entry name" value="Lyase_1"/>
    <property type="match status" value="1"/>
</dbReference>
<dbReference type="Gene3D" id="1.10.40.30">
    <property type="entry name" value="Fumarase/aspartase (C-terminal domain)"/>
    <property type="match status" value="1"/>
</dbReference>
<proteinExistence type="predicted"/>
<accession>A0AA49Q3P5</accession>
<dbReference type="AlphaFoldDB" id="A0AA49Q3P5"/>
<dbReference type="InterPro" id="IPR018951">
    <property type="entry name" value="Fumarase_C_C"/>
</dbReference>
<name>A0AA49Q3P5_9BACT</name>
<evidence type="ECO:0000259" key="2">
    <source>
        <dbReference type="PROSITE" id="PS50042"/>
    </source>
</evidence>
<reference evidence="3" key="1">
    <citation type="submission" date="2023-07" db="EMBL/GenBank/DDBJ databases">
        <authorList>
            <person name="Haufschild T."/>
            <person name="Kallscheuer N."/>
            <person name="Hammer J."/>
            <person name="Kohn T."/>
            <person name="Kabuu M."/>
            <person name="Jogler M."/>
            <person name="Wohfarth N."/>
            <person name="Heuer A."/>
            <person name="Rohde M."/>
            <person name="van Teeseling M.C.F."/>
            <person name="Jogler C."/>
        </authorList>
    </citation>
    <scope>NUCLEOTIDE SEQUENCE</scope>
    <source>
        <strain evidence="3">Strain 138</strain>
        <strain evidence="4">Strain 318</strain>
    </source>
</reference>
<dbReference type="SMART" id="SM00100">
    <property type="entry name" value="cNMP"/>
    <property type="match status" value="1"/>
</dbReference>
<dbReference type="EC" id="4.3.1.1" evidence="3"/>
<dbReference type="PRINTS" id="PR00149">
    <property type="entry name" value="FUMRATELYASE"/>
</dbReference>
<dbReference type="Pfam" id="PF00027">
    <property type="entry name" value="cNMP_binding"/>
    <property type="match status" value="1"/>
</dbReference>
<dbReference type="PROSITE" id="PS00163">
    <property type="entry name" value="FUMARATE_LYASES"/>
    <property type="match status" value="1"/>
</dbReference>
<gene>
    <name evidence="3" type="ORF">Strain138_000286</name>
    <name evidence="4" type="ORF">Strain318_000286</name>
</gene>
<dbReference type="InterPro" id="IPR000595">
    <property type="entry name" value="cNMP-bd_dom"/>
</dbReference>
<dbReference type="GO" id="GO:0005829">
    <property type="term" value="C:cytosol"/>
    <property type="evidence" value="ECO:0007669"/>
    <property type="project" value="TreeGrafter"/>
</dbReference>
<keyword evidence="5" id="KW-1185">Reference proteome</keyword>
<dbReference type="Pfam" id="PF10415">
    <property type="entry name" value="FumaraseC_C"/>
    <property type="match status" value="1"/>
</dbReference>
<dbReference type="PANTHER" id="PTHR42696:SF2">
    <property type="entry name" value="ASPARTATE AMMONIA-LYASE"/>
    <property type="match status" value="1"/>
</dbReference>
<dbReference type="EMBL" id="CP130612">
    <property type="protein sequence ID" value="WKW11052.1"/>
    <property type="molecule type" value="Genomic_DNA"/>
</dbReference>
<sequence length="616" mass="66058">MTSPDFSTTPFFAGLPDQLRWHLSQVAERHEYPVGAKLFSNGEPRQAFWVILEGTLAIELTGEGEPHRLATLGPGDVVGESILLQDDTHHTDGTVLAPMVAVRFGKRALEALLKDQPRLHAALLARSARVLAARLKAADATLSGRDRAAGFGGPTRDEKDLLGVRQVPQAALYGVQTLRAIENFPITGVALHDFPELIVALAQVKEAAAKANRELGTLDADVAEAIVKACHEIAAGTHHEHFRVDMIQGGAGTSTNMNANEVIANRACELLGVPRGTYTRVHPNEHVNLAQSTNDVYPTAVRLAIHSAIGTLQQEMRGLVEAFRAKGKEFAPHVKMGRTQLQDAVPMTLGQEFRAFGNTIAEDVDRLEEAKALLREINMGATAIGTGITAPAGYTEKVRAQLSQVTGLQLITAPDLVEATSDTGGFVQVSGVLKRCAVKLSKVCNDLRLLSSGPRTGLAEIRLPAMQPGSSIMPGKVNPVIPEAVNQVCFDVIGGDVTVTLAAEAGQLQLNVFEPIIAFRLLRNISALTNAVRVLREKCVVGIEANPQVMREYVERSIGLVTALLPALGYEQCTALAKEALESGRGVAELVIEKKLMTRRQLDEVLDPAAMVSGSH</sequence>
<keyword evidence="1 3" id="KW-0456">Lyase</keyword>
<evidence type="ECO:0000313" key="3">
    <source>
        <dbReference type="EMBL" id="WKW11052.1"/>
    </source>
</evidence>
<dbReference type="FunFam" id="1.10.40.30:FF:000002">
    <property type="entry name" value="Fumarate hydratase class II"/>
    <property type="match status" value="1"/>
</dbReference>
<dbReference type="InterPro" id="IPR022761">
    <property type="entry name" value="Fumarate_lyase_N"/>
</dbReference>
<dbReference type="FunFam" id="1.20.200.10:FF:000001">
    <property type="entry name" value="Fumarate hydratase, mitochondrial"/>
    <property type="match status" value="1"/>
</dbReference>
<dbReference type="InterPro" id="IPR024083">
    <property type="entry name" value="Fumarase/histidase_N"/>
</dbReference>
<dbReference type="GO" id="GO:0006099">
    <property type="term" value="P:tricarboxylic acid cycle"/>
    <property type="evidence" value="ECO:0007669"/>
    <property type="project" value="InterPro"/>
</dbReference>
<evidence type="ECO:0000313" key="4">
    <source>
        <dbReference type="EMBL" id="WKW13962.1"/>
    </source>
</evidence>